<feature type="domain" description="PARP catalytic" evidence="3">
    <location>
        <begin position="90"/>
        <end position="313"/>
    </location>
</feature>
<dbReference type="EC" id="2.4.2.-" evidence="1"/>
<dbReference type="PANTHER" id="PTHR45740:SF2">
    <property type="entry name" value="POLY [ADP-RIBOSE] POLYMERASE"/>
    <property type="match status" value="1"/>
</dbReference>
<evidence type="ECO:0000313" key="4">
    <source>
        <dbReference type="EMBL" id="KAJ3647605.1"/>
    </source>
</evidence>
<dbReference type="SUPFAM" id="SSF56399">
    <property type="entry name" value="ADP-ribosylation"/>
    <property type="match status" value="1"/>
</dbReference>
<keyword evidence="5" id="KW-1185">Reference proteome</keyword>
<proteinExistence type="predicted"/>
<dbReference type="AlphaFoldDB" id="A0AA38I094"/>
<sequence>MGIFSSKEEPPQPTPNFNYESSYRVQPQRTYYHDQFAEPTRNFIYESSPIRTPSYNRVQPASTRDDFAGATRRLQSLQISQPSRRIEGPKRSSRNQLLVDSPRIVTYVQLEPYHPEYLQVTRMITNKKNFKVDSIEKIENPYLEKAFELKKHQKETQFVGVEERLLFHGTKRANVDAICRMNFNWRRCQTHKYGKGVSFSPNSTYASVYSDEGLFNKVMIVAKVLIGNSCIGDKGMVVPPEGFDTSQKGFDGIVIVKFEDNEFCPVYKIKYHVRDESVGKGPGFKKKQAKRGRQNLSGGMSFFDDLYDVSYLD</sequence>
<dbReference type="InterPro" id="IPR051712">
    <property type="entry name" value="ARTD-AVP"/>
</dbReference>
<keyword evidence="1" id="KW-0808">Transferase</keyword>
<dbReference type="InterPro" id="IPR012317">
    <property type="entry name" value="Poly(ADP-ribose)pol_cat_dom"/>
</dbReference>
<keyword evidence="1" id="KW-0328">Glycosyltransferase</keyword>
<evidence type="ECO:0000256" key="2">
    <source>
        <dbReference type="SAM" id="MobiDB-lite"/>
    </source>
</evidence>
<organism evidence="4 5">
    <name type="scientific">Zophobas morio</name>
    <dbReference type="NCBI Taxonomy" id="2755281"/>
    <lineage>
        <taxon>Eukaryota</taxon>
        <taxon>Metazoa</taxon>
        <taxon>Ecdysozoa</taxon>
        <taxon>Arthropoda</taxon>
        <taxon>Hexapoda</taxon>
        <taxon>Insecta</taxon>
        <taxon>Pterygota</taxon>
        <taxon>Neoptera</taxon>
        <taxon>Endopterygota</taxon>
        <taxon>Coleoptera</taxon>
        <taxon>Polyphaga</taxon>
        <taxon>Cucujiformia</taxon>
        <taxon>Tenebrionidae</taxon>
        <taxon>Zophobas</taxon>
    </lineage>
</organism>
<gene>
    <name evidence="4" type="ORF">Zmor_019475</name>
</gene>
<name>A0AA38I094_9CUCU</name>
<protein>
    <recommendedName>
        <fullName evidence="1">Poly [ADP-ribose] polymerase</fullName>
        <shortName evidence="1">PARP</shortName>
        <ecNumber evidence="1">2.4.2.-</ecNumber>
    </recommendedName>
</protein>
<feature type="region of interest" description="Disordered" evidence="2">
    <location>
        <begin position="1"/>
        <end position="20"/>
    </location>
</feature>
<dbReference type="GO" id="GO:1990404">
    <property type="term" value="F:NAD+-protein mono-ADP-ribosyltransferase activity"/>
    <property type="evidence" value="ECO:0007669"/>
    <property type="project" value="TreeGrafter"/>
</dbReference>
<evidence type="ECO:0000313" key="5">
    <source>
        <dbReference type="Proteomes" id="UP001168821"/>
    </source>
</evidence>
<dbReference type="GO" id="GO:0005634">
    <property type="term" value="C:nucleus"/>
    <property type="evidence" value="ECO:0007669"/>
    <property type="project" value="TreeGrafter"/>
</dbReference>
<dbReference type="Pfam" id="PF00644">
    <property type="entry name" value="PARP"/>
    <property type="match status" value="1"/>
</dbReference>
<evidence type="ECO:0000256" key="1">
    <source>
        <dbReference type="RuleBase" id="RU362114"/>
    </source>
</evidence>
<feature type="compositionally biased region" description="Basic and acidic residues" evidence="2">
    <location>
        <begin position="1"/>
        <end position="10"/>
    </location>
</feature>
<dbReference type="Gene3D" id="3.90.228.10">
    <property type="match status" value="1"/>
</dbReference>
<keyword evidence="1" id="KW-0520">NAD</keyword>
<comment type="caution">
    <text evidence="4">The sequence shown here is derived from an EMBL/GenBank/DDBJ whole genome shotgun (WGS) entry which is preliminary data.</text>
</comment>
<reference evidence="4" key="1">
    <citation type="journal article" date="2023" name="G3 (Bethesda)">
        <title>Whole genome assemblies of Zophobas morio and Tenebrio molitor.</title>
        <authorList>
            <person name="Kaur S."/>
            <person name="Stinson S.A."/>
            <person name="diCenzo G.C."/>
        </authorList>
    </citation>
    <scope>NUCLEOTIDE SEQUENCE</scope>
    <source>
        <strain evidence="4">QUZm001</strain>
    </source>
</reference>
<dbReference type="GO" id="GO:0003950">
    <property type="term" value="F:NAD+ poly-ADP-ribosyltransferase activity"/>
    <property type="evidence" value="ECO:0007669"/>
    <property type="project" value="UniProtKB-UniRule"/>
</dbReference>
<dbReference type="PANTHER" id="PTHR45740">
    <property type="entry name" value="POLY [ADP-RIBOSE] POLYMERASE"/>
    <property type="match status" value="1"/>
</dbReference>
<dbReference type="Proteomes" id="UP001168821">
    <property type="component" value="Unassembled WGS sequence"/>
</dbReference>
<evidence type="ECO:0000259" key="3">
    <source>
        <dbReference type="PROSITE" id="PS51059"/>
    </source>
</evidence>
<dbReference type="EMBL" id="JALNTZ010000006">
    <property type="protein sequence ID" value="KAJ3647605.1"/>
    <property type="molecule type" value="Genomic_DNA"/>
</dbReference>
<accession>A0AA38I094</accession>
<dbReference type="PROSITE" id="PS51059">
    <property type="entry name" value="PARP_CATALYTIC"/>
    <property type="match status" value="1"/>
</dbReference>